<keyword evidence="5" id="KW-1185">Reference proteome</keyword>
<dbReference type="InterPro" id="IPR018247">
    <property type="entry name" value="EF_Hand_1_Ca_BS"/>
</dbReference>
<comment type="caution">
    <text evidence="4">The sequence shown here is derived from an EMBL/GenBank/DDBJ whole genome shotgun (WGS) entry which is preliminary data.</text>
</comment>
<evidence type="ECO:0000256" key="1">
    <source>
        <dbReference type="ARBA" id="ARBA00022837"/>
    </source>
</evidence>
<dbReference type="InterPro" id="IPR011992">
    <property type="entry name" value="EF-hand-dom_pair"/>
</dbReference>
<feature type="compositionally biased region" description="Pro residues" evidence="2">
    <location>
        <begin position="81"/>
        <end position="92"/>
    </location>
</feature>
<keyword evidence="1" id="KW-0106">Calcium</keyword>
<dbReference type="EMBL" id="PKMF04000510">
    <property type="protein sequence ID" value="KAK7828087.1"/>
    <property type="molecule type" value="Genomic_DNA"/>
</dbReference>
<dbReference type="InterPro" id="IPR002048">
    <property type="entry name" value="EF_hand_dom"/>
</dbReference>
<feature type="region of interest" description="Disordered" evidence="2">
    <location>
        <begin position="1"/>
        <end position="25"/>
    </location>
</feature>
<evidence type="ECO:0000256" key="2">
    <source>
        <dbReference type="SAM" id="MobiDB-lite"/>
    </source>
</evidence>
<dbReference type="PROSITE" id="PS00018">
    <property type="entry name" value="EF_HAND_1"/>
    <property type="match status" value="1"/>
</dbReference>
<feature type="domain" description="EF-hand" evidence="3">
    <location>
        <begin position="102"/>
        <end position="124"/>
    </location>
</feature>
<reference evidence="4 5" key="1">
    <citation type="journal article" date="2018" name="Sci. Data">
        <title>The draft genome sequence of cork oak.</title>
        <authorList>
            <person name="Ramos A.M."/>
            <person name="Usie A."/>
            <person name="Barbosa P."/>
            <person name="Barros P.M."/>
            <person name="Capote T."/>
            <person name="Chaves I."/>
            <person name="Simoes F."/>
            <person name="Abreu I."/>
            <person name="Carrasquinho I."/>
            <person name="Faro C."/>
            <person name="Guimaraes J.B."/>
            <person name="Mendonca D."/>
            <person name="Nobrega F."/>
            <person name="Rodrigues L."/>
            <person name="Saibo N.J.M."/>
            <person name="Varela M.C."/>
            <person name="Egas C."/>
            <person name="Matos J."/>
            <person name="Miguel C.M."/>
            <person name="Oliveira M.M."/>
            <person name="Ricardo C.P."/>
            <person name="Goncalves S."/>
        </authorList>
    </citation>
    <scope>NUCLEOTIDE SEQUENCE [LARGE SCALE GENOMIC DNA]</scope>
    <source>
        <strain evidence="5">cv. HL8</strain>
    </source>
</reference>
<organism evidence="4 5">
    <name type="scientific">Quercus suber</name>
    <name type="common">Cork oak</name>
    <dbReference type="NCBI Taxonomy" id="58331"/>
    <lineage>
        <taxon>Eukaryota</taxon>
        <taxon>Viridiplantae</taxon>
        <taxon>Streptophyta</taxon>
        <taxon>Embryophyta</taxon>
        <taxon>Tracheophyta</taxon>
        <taxon>Spermatophyta</taxon>
        <taxon>Magnoliopsida</taxon>
        <taxon>eudicotyledons</taxon>
        <taxon>Gunneridae</taxon>
        <taxon>Pentapetalae</taxon>
        <taxon>rosids</taxon>
        <taxon>fabids</taxon>
        <taxon>Fagales</taxon>
        <taxon>Fagaceae</taxon>
        <taxon>Quercus</taxon>
    </lineage>
</organism>
<gene>
    <name evidence="4" type="ORF">CFP56_030504</name>
</gene>
<evidence type="ECO:0000313" key="4">
    <source>
        <dbReference type="EMBL" id="KAK7828087.1"/>
    </source>
</evidence>
<evidence type="ECO:0000259" key="3">
    <source>
        <dbReference type="PROSITE" id="PS50222"/>
    </source>
</evidence>
<dbReference type="GO" id="GO:0005509">
    <property type="term" value="F:calcium ion binding"/>
    <property type="evidence" value="ECO:0007669"/>
    <property type="project" value="InterPro"/>
</dbReference>
<sequence>MGRSSRDGGEEGEMGFWKEEKTPTSDWGCLPKDGFLTWAFCRRQTDVGLPSSISGGHGTLRRHKLKTNNSHSFSLPKHPWQQPPSTPKPKPNIPKTTDSNADSDHDGFISLSEFATIYHSSSEDGRASELLNVFKLYD</sequence>
<evidence type="ECO:0000313" key="5">
    <source>
        <dbReference type="Proteomes" id="UP000237347"/>
    </source>
</evidence>
<dbReference type="SUPFAM" id="SSF47473">
    <property type="entry name" value="EF-hand"/>
    <property type="match status" value="1"/>
</dbReference>
<proteinExistence type="predicted"/>
<name>A0AAW0JNL0_QUESU</name>
<dbReference type="Proteomes" id="UP000237347">
    <property type="component" value="Unassembled WGS sequence"/>
</dbReference>
<dbReference type="PROSITE" id="PS50222">
    <property type="entry name" value="EF_HAND_2"/>
    <property type="match status" value="1"/>
</dbReference>
<feature type="region of interest" description="Disordered" evidence="2">
    <location>
        <begin position="48"/>
        <end position="106"/>
    </location>
</feature>
<protein>
    <recommendedName>
        <fullName evidence="3">EF-hand domain-containing protein</fullName>
    </recommendedName>
</protein>
<accession>A0AAW0JNL0</accession>
<dbReference type="AlphaFoldDB" id="A0AAW0JNL0"/>